<comment type="caution">
    <text evidence="1">The sequence shown here is derived from an EMBL/GenBank/DDBJ whole genome shotgun (WGS) entry which is preliminary data.</text>
</comment>
<gene>
    <name evidence="1" type="ORF">KS407_08540</name>
</gene>
<dbReference type="EMBL" id="JAHQCR010000034">
    <property type="protein sequence ID" value="MBU9721492.1"/>
    <property type="molecule type" value="Genomic_DNA"/>
</dbReference>
<evidence type="ECO:0000313" key="2">
    <source>
        <dbReference type="Proteomes" id="UP000790580"/>
    </source>
</evidence>
<organism evidence="1 2">
    <name type="scientific">Evansella alkalicola</name>
    <dbReference type="NCBI Taxonomy" id="745819"/>
    <lineage>
        <taxon>Bacteria</taxon>
        <taxon>Bacillati</taxon>
        <taxon>Bacillota</taxon>
        <taxon>Bacilli</taxon>
        <taxon>Bacillales</taxon>
        <taxon>Bacillaceae</taxon>
        <taxon>Evansella</taxon>
    </lineage>
</organism>
<evidence type="ECO:0000313" key="1">
    <source>
        <dbReference type="EMBL" id="MBU9721492.1"/>
    </source>
</evidence>
<dbReference type="Proteomes" id="UP000790580">
    <property type="component" value="Unassembled WGS sequence"/>
</dbReference>
<proteinExistence type="predicted"/>
<keyword evidence="2" id="KW-1185">Reference proteome</keyword>
<dbReference type="RefSeq" id="WP_088075364.1">
    <property type="nucleotide sequence ID" value="NZ_JAHQCR010000034.1"/>
</dbReference>
<name>A0ABS6JTC2_9BACI</name>
<reference evidence="1 2" key="1">
    <citation type="submission" date="2021-06" db="EMBL/GenBank/DDBJ databases">
        <title>Bacillus sp. RD4P76, an endophyte from a halophyte.</title>
        <authorList>
            <person name="Sun J.-Q."/>
        </authorList>
    </citation>
    <scope>NUCLEOTIDE SEQUENCE [LARGE SCALE GENOMIC DNA]</scope>
    <source>
        <strain evidence="1 2">JCM 17098</strain>
    </source>
</reference>
<sequence>MINRSMFTVKRKARRYKKWLEKITIYPYPYEVSGRNYYLIDYVKLNQTIGGAIMSDQEEHHQDVKKAHRNLYLFYRLHEKILEGKVRASVKLEFFRIPLKRMDETPDPKWKAPYKVINRLLDLQLLYRKTYDDFWEHISEIKEKKLPLKDEELELAINTAAKLETIQYHVVCELANNMDVLKQWKQLMQEKKMWDEMKKEQQVFYTQLMQNEEFMMEEAKKAKSDNFDKAFKLNKEAMTIYMSKEQKSDYEVLRYP</sequence>
<protein>
    <submittedName>
        <fullName evidence="1">Uncharacterized protein</fullName>
    </submittedName>
</protein>
<accession>A0ABS6JTC2</accession>